<dbReference type="InterPro" id="IPR002104">
    <property type="entry name" value="Integrase_catalytic"/>
</dbReference>
<sequence length="358" mass="37573">MDADSEQPVLFDEGRSRTETTPAVRSVAAPVPGAMLRPADAELTASAAARVADGWAASTQAGYARDWKAFSSWCTEAGRTPLPATAETLASYVDHRATAGAAPATIDRALGAIASRHDADGHAITTKAARMALRSYTRQWARAGGRRRQAPALTVDQLRLMLETAGRGLRGLRDRTLLLLGYAMMARRSELAALDVGDVRVVAEGLEAFVATSKTDKDSTGVTVAVPYGTHLSTCPVRTAAAYLAALAENGITTGPLLRSIDRHGRLAGTPNAAGRGSGRMSGAGINLVVKHLAEATGLEGVTAHSLRAGPATAAAAARVPRAWIARQGRWSERSTAVDSYIRPADAWTDNPLRHLGL</sequence>
<name>A0A7Y9XG89_9ACTN</name>
<evidence type="ECO:0000256" key="3">
    <source>
        <dbReference type="PROSITE-ProRule" id="PRU01248"/>
    </source>
</evidence>
<protein>
    <submittedName>
        <fullName evidence="7">Integrase</fullName>
    </submittedName>
</protein>
<dbReference type="Gene3D" id="1.10.150.130">
    <property type="match status" value="1"/>
</dbReference>
<dbReference type="Proteomes" id="UP000584931">
    <property type="component" value="Unassembled WGS sequence"/>
</dbReference>
<evidence type="ECO:0000259" key="5">
    <source>
        <dbReference type="PROSITE" id="PS51898"/>
    </source>
</evidence>
<gene>
    <name evidence="7" type="ORF">HNR06_004743</name>
</gene>
<dbReference type="GO" id="GO:0015074">
    <property type="term" value="P:DNA integration"/>
    <property type="evidence" value="ECO:0007669"/>
    <property type="project" value="InterPro"/>
</dbReference>
<evidence type="ECO:0000256" key="2">
    <source>
        <dbReference type="ARBA" id="ARBA00023172"/>
    </source>
</evidence>
<dbReference type="InterPro" id="IPR011010">
    <property type="entry name" value="DNA_brk_join_enz"/>
</dbReference>
<accession>A0A7Y9XG89</accession>
<dbReference type="Gene3D" id="1.10.443.10">
    <property type="entry name" value="Intergrase catalytic core"/>
    <property type="match status" value="1"/>
</dbReference>
<feature type="domain" description="Tyr recombinase" evidence="5">
    <location>
        <begin position="148"/>
        <end position="354"/>
    </location>
</feature>
<dbReference type="InterPro" id="IPR010998">
    <property type="entry name" value="Integrase_recombinase_N"/>
</dbReference>
<dbReference type="InterPro" id="IPR052925">
    <property type="entry name" value="Phage_Integrase-like_Recomb"/>
</dbReference>
<keyword evidence="1 3" id="KW-0238">DNA-binding</keyword>
<evidence type="ECO:0000256" key="1">
    <source>
        <dbReference type="ARBA" id="ARBA00023125"/>
    </source>
</evidence>
<evidence type="ECO:0000259" key="6">
    <source>
        <dbReference type="PROSITE" id="PS51900"/>
    </source>
</evidence>
<dbReference type="PANTHER" id="PTHR34605">
    <property type="entry name" value="PHAGE_INTEGRASE DOMAIN-CONTAINING PROTEIN"/>
    <property type="match status" value="1"/>
</dbReference>
<dbReference type="EMBL" id="JACCHL010000001">
    <property type="protein sequence ID" value="NYH55154.1"/>
    <property type="molecule type" value="Genomic_DNA"/>
</dbReference>
<dbReference type="InterPro" id="IPR044068">
    <property type="entry name" value="CB"/>
</dbReference>
<evidence type="ECO:0000256" key="4">
    <source>
        <dbReference type="SAM" id="MobiDB-lite"/>
    </source>
</evidence>
<dbReference type="SUPFAM" id="SSF56349">
    <property type="entry name" value="DNA breaking-rejoining enzymes"/>
    <property type="match status" value="1"/>
</dbReference>
<dbReference type="Pfam" id="PF00589">
    <property type="entry name" value="Phage_integrase"/>
    <property type="match status" value="1"/>
</dbReference>
<keyword evidence="2" id="KW-0233">DNA recombination</keyword>
<evidence type="ECO:0000313" key="8">
    <source>
        <dbReference type="Proteomes" id="UP000584931"/>
    </source>
</evidence>
<evidence type="ECO:0000313" key="7">
    <source>
        <dbReference type="EMBL" id="NYH55154.1"/>
    </source>
</evidence>
<feature type="region of interest" description="Disordered" evidence="4">
    <location>
        <begin position="1"/>
        <end position="23"/>
    </location>
</feature>
<dbReference type="PROSITE" id="PS51898">
    <property type="entry name" value="TYR_RECOMBINASE"/>
    <property type="match status" value="1"/>
</dbReference>
<feature type="domain" description="Core-binding (CB)" evidence="6">
    <location>
        <begin position="33"/>
        <end position="121"/>
    </location>
</feature>
<comment type="caution">
    <text evidence="7">The sequence shown here is derived from an EMBL/GenBank/DDBJ whole genome shotgun (WGS) entry which is preliminary data.</text>
</comment>
<dbReference type="PROSITE" id="PS51900">
    <property type="entry name" value="CB"/>
    <property type="match status" value="1"/>
</dbReference>
<dbReference type="InterPro" id="IPR013762">
    <property type="entry name" value="Integrase-like_cat_sf"/>
</dbReference>
<dbReference type="RefSeq" id="WP_337797930.1">
    <property type="nucleotide sequence ID" value="NZ_JACCHL010000001.1"/>
</dbReference>
<dbReference type="GO" id="GO:0006310">
    <property type="term" value="P:DNA recombination"/>
    <property type="evidence" value="ECO:0007669"/>
    <property type="project" value="UniProtKB-KW"/>
</dbReference>
<dbReference type="PANTHER" id="PTHR34605:SF4">
    <property type="entry name" value="DNA ADENINE METHYLTRANSFERASE"/>
    <property type="match status" value="1"/>
</dbReference>
<dbReference type="GO" id="GO:0003677">
    <property type="term" value="F:DNA binding"/>
    <property type="evidence" value="ECO:0007669"/>
    <property type="project" value="UniProtKB-UniRule"/>
</dbReference>
<reference evidence="7 8" key="1">
    <citation type="submission" date="2020-07" db="EMBL/GenBank/DDBJ databases">
        <title>Sequencing the genomes of 1000 actinobacteria strains.</title>
        <authorList>
            <person name="Klenk H.-P."/>
        </authorList>
    </citation>
    <scope>NUCLEOTIDE SEQUENCE [LARGE SCALE GENOMIC DNA]</scope>
    <source>
        <strain evidence="7 8">DSM 45278</strain>
    </source>
</reference>
<dbReference type="AlphaFoldDB" id="A0A7Y9XG89"/>
<proteinExistence type="predicted"/>
<organism evidence="7 8">
    <name type="scientific">Nocardiopsis sinuspersici</name>
    <dbReference type="NCBI Taxonomy" id="501010"/>
    <lineage>
        <taxon>Bacteria</taxon>
        <taxon>Bacillati</taxon>
        <taxon>Actinomycetota</taxon>
        <taxon>Actinomycetes</taxon>
        <taxon>Streptosporangiales</taxon>
        <taxon>Nocardiopsidaceae</taxon>
        <taxon>Nocardiopsis</taxon>
    </lineage>
</organism>
<dbReference type="SUPFAM" id="SSF47823">
    <property type="entry name" value="lambda integrase-like, N-terminal domain"/>
    <property type="match status" value="1"/>
</dbReference>